<gene>
    <name evidence="1" type="ORF">BH720_018295</name>
</gene>
<name>A0ACD5H1P3_9CYAN</name>
<dbReference type="EMBL" id="CP182909">
    <property type="protein sequence ID" value="XPM66937.1"/>
    <property type="molecule type" value="Genomic_DNA"/>
</dbReference>
<sequence length="62" mass="6462">MTNHSLTHWVSQKLKGELQQPLFESSGSEMILTRATHSAPVAAPTPPPPPTPAIDANGASGC</sequence>
<keyword evidence="2" id="KW-1185">Reference proteome</keyword>
<evidence type="ECO:0000313" key="1">
    <source>
        <dbReference type="EMBL" id="XPM66937.1"/>
    </source>
</evidence>
<proteinExistence type="predicted"/>
<accession>A0ACD5H1P3</accession>
<evidence type="ECO:0000313" key="2">
    <source>
        <dbReference type="Proteomes" id="UP000095472"/>
    </source>
</evidence>
<dbReference type="Proteomes" id="UP000095472">
    <property type="component" value="Chromosome"/>
</dbReference>
<protein>
    <submittedName>
        <fullName evidence="1">Uncharacterized protein</fullName>
    </submittedName>
</protein>
<reference evidence="1 2" key="1">
    <citation type="journal article" date="2016" name="Genome Announc.">
        <title>Draft Genome Sequence of the Thermotolerant Cyanobacterium Desertifilum sp. IPPAS B-1220.</title>
        <authorList>
            <person name="Mironov K.S."/>
            <person name="Sinetova M.A."/>
            <person name="Bolatkhan K."/>
            <person name="Zayadan B.K."/>
            <person name="Ustinova V.V."/>
            <person name="Kupriyanova E.V."/>
            <person name="Skrypnik A.N."/>
            <person name="Gogoleva N.E."/>
            <person name="Gogolev Y.V."/>
            <person name="Los D.A."/>
        </authorList>
    </citation>
    <scope>NUCLEOTIDE SEQUENCE [LARGE SCALE GENOMIC DNA]</scope>
    <source>
        <strain evidence="1 2">IPPAS B-1220</strain>
    </source>
</reference>
<organism evidence="1 2">
    <name type="scientific">Desertifilum tharense IPPAS B-1220</name>
    <dbReference type="NCBI Taxonomy" id="1781255"/>
    <lineage>
        <taxon>Bacteria</taxon>
        <taxon>Bacillati</taxon>
        <taxon>Cyanobacteriota</taxon>
        <taxon>Cyanophyceae</taxon>
        <taxon>Desertifilales</taxon>
        <taxon>Desertifilaceae</taxon>
        <taxon>Desertifilum</taxon>
    </lineage>
</organism>